<dbReference type="Ensembl" id="ENSOMET00000031493.1">
    <property type="protein sequence ID" value="ENSOMEP00000036091.1"/>
    <property type="gene ID" value="ENSOMEG00000023686.1"/>
</dbReference>
<name>A0A3B3E1Q0_ORYME</name>
<evidence type="ECO:0000256" key="9">
    <source>
        <dbReference type="PROSITE-ProRule" id="PRU00108"/>
    </source>
</evidence>
<dbReference type="PANTHER" id="PTHR24340:SF24">
    <property type="entry name" value="HOMEOBOX PROTEIN NKX-2.2"/>
    <property type="match status" value="1"/>
</dbReference>
<evidence type="ECO:0000256" key="1">
    <source>
        <dbReference type="ARBA" id="ARBA00004123"/>
    </source>
</evidence>
<dbReference type="GO" id="GO:0005634">
    <property type="term" value="C:nucleus"/>
    <property type="evidence" value="ECO:0007669"/>
    <property type="project" value="UniProtKB-SubCell"/>
</dbReference>
<keyword evidence="7" id="KW-0804">Transcription</keyword>
<dbReference type="PROSITE" id="PS00027">
    <property type="entry name" value="HOMEOBOX_1"/>
    <property type="match status" value="1"/>
</dbReference>
<dbReference type="PANTHER" id="PTHR24340">
    <property type="entry name" value="HOMEOBOX PROTEIN NKX"/>
    <property type="match status" value="1"/>
</dbReference>
<dbReference type="PRINTS" id="PR00024">
    <property type="entry name" value="HOMEOBOX"/>
</dbReference>
<dbReference type="GO" id="GO:0000978">
    <property type="term" value="F:RNA polymerase II cis-regulatory region sequence-specific DNA binding"/>
    <property type="evidence" value="ECO:0007669"/>
    <property type="project" value="TreeGrafter"/>
</dbReference>
<keyword evidence="3" id="KW-0217">Developmental protein</keyword>
<accession>A0A3B3E1Q0</accession>
<feature type="compositionally biased region" description="Basic residues" evidence="11">
    <location>
        <begin position="1"/>
        <end position="13"/>
    </location>
</feature>
<evidence type="ECO:0000256" key="3">
    <source>
        <dbReference type="ARBA" id="ARBA00022473"/>
    </source>
</evidence>
<dbReference type="FunFam" id="1.10.10.60:FF:000101">
    <property type="entry name" value="NK2 homeobox 8"/>
    <property type="match status" value="1"/>
</dbReference>
<reference evidence="13" key="2">
    <citation type="submission" date="2025-09" db="UniProtKB">
        <authorList>
            <consortium name="Ensembl"/>
        </authorList>
    </citation>
    <scope>IDENTIFICATION</scope>
</reference>
<dbReference type="InterPro" id="IPR020479">
    <property type="entry name" value="HD_metazoa"/>
</dbReference>
<feature type="compositionally biased region" description="Basic and acidic residues" evidence="11">
    <location>
        <begin position="18"/>
        <end position="47"/>
    </location>
</feature>
<dbReference type="GO" id="GO:0030154">
    <property type="term" value="P:cell differentiation"/>
    <property type="evidence" value="ECO:0007669"/>
    <property type="project" value="TreeGrafter"/>
</dbReference>
<feature type="region of interest" description="Disordered" evidence="11">
    <location>
        <begin position="1"/>
        <end position="113"/>
    </location>
</feature>
<evidence type="ECO:0000256" key="7">
    <source>
        <dbReference type="ARBA" id="ARBA00023163"/>
    </source>
</evidence>
<dbReference type="PROSITE" id="PS50071">
    <property type="entry name" value="HOMEOBOX_2"/>
    <property type="match status" value="1"/>
</dbReference>
<keyword evidence="5 9" id="KW-0238">DNA-binding</keyword>
<comment type="subcellular location">
    <subcellularLocation>
        <location evidence="1 9 10">Nucleus</location>
    </subcellularLocation>
</comment>
<evidence type="ECO:0000259" key="12">
    <source>
        <dbReference type="PROSITE" id="PS50071"/>
    </source>
</evidence>
<feature type="domain" description="Homeobox" evidence="12">
    <location>
        <begin position="107"/>
        <end position="167"/>
    </location>
</feature>
<dbReference type="GO" id="GO:0000981">
    <property type="term" value="F:DNA-binding transcription factor activity, RNA polymerase II-specific"/>
    <property type="evidence" value="ECO:0007669"/>
    <property type="project" value="InterPro"/>
</dbReference>
<evidence type="ECO:0000256" key="4">
    <source>
        <dbReference type="ARBA" id="ARBA00023015"/>
    </source>
</evidence>
<dbReference type="Pfam" id="PF00046">
    <property type="entry name" value="Homeodomain"/>
    <property type="match status" value="1"/>
</dbReference>
<keyword evidence="8 9" id="KW-0539">Nucleus</keyword>
<keyword evidence="14" id="KW-1185">Reference proteome</keyword>
<dbReference type="InterPro" id="IPR009057">
    <property type="entry name" value="Homeodomain-like_sf"/>
</dbReference>
<dbReference type="GeneTree" id="ENSGT00940000161610"/>
<organism evidence="13 14">
    <name type="scientific">Oryzias melastigma</name>
    <name type="common">Marine medaka</name>
    <dbReference type="NCBI Taxonomy" id="30732"/>
    <lineage>
        <taxon>Eukaryota</taxon>
        <taxon>Metazoa</taxon>
        <taxon>Chordata</taxon>
        <taxon>Craniata</taxon>
        <taxon>Vertebrata</taxon>
        <taxon>Euteleostomi</taxon>
        <taxon>Actinopterygii</taxon>
        <taxon>Neopterygii</taxon>
        <taxon>Teleostei</taxon>
        <taxon>Neoteleostei</taxon>
        <taxon>Acanthomorphata</taxon>
        <taxon>Ovalentaria</taxon>
        <taxon>Atherinomorphae</taxon>
        <taxon>Beloniformes</taxon>
        <taxon>Adrianichthyidae</taxon>
        <taxon>Oryziinae</taxon>
        <taxon>Oryzias</taxon>
    </lineage>
</organism>
<evidence type="ECO:0000256" key="2">
    <source>
        <dbReference type="ARBA" id="ARBA00005661"/>
    </source>
</evidence>
<dbReference type="AlphaFoldDB" id="A0A3B3E1Q0"/>
<dbReference type="InterPro" id="IPR001356">
    <property type="entry name" value="HD"/>
</dbReference>
<keyword evidence="4" id="KW-0805">Transcription regulation</keyword>
<evidence type="ECO:0000256" key="5">
    <source>
        <dbReference type="ARBA" id="ARBA00023125"/>
    </source>
</evidence>
<protein>
    <submittedName>
        <fullName evidence="13">NK2 homeobox 8</fullName>
    </submittedName>
</protein>
<dbReference type="Gene3D" id="1.10.10.60">
    <property type="entry name" value="Homeodomain-like"/>
    <property type="match status" value="1"/>
</dbReference>
<dbReference type="CDD" id="cd00086">
    <property type="entry name" value="homeodomain"/>
    <property type="match status" value="1"/>
</dbReference>
<dbReference type="SMART" id="SM00389">
    <property type="entry name" value="HOX"/>
    <property type="match status" value="1"/>
</dbReference>
<dbReference type="PaxDb" id="30732-ENSOMEP00000036091"/>
<feature type="DNA-binding region" description="Homeobox" evidence="9">
    <location>
        <begin position="109"/>
        <end position="168"/>
    </location>
</feature>
<evidence type="ECO:0000256" key="11">
    <source>
        <dbReference type="SAM" id="MobiDB-lite"/>
    </source>
</evidence>
<sequence>KRLNKNIKRKSNRNIRGIKSDVRSNRPDVKVDSEDNRSILELPERRAGAAPPRASPGFTCSSSPPYAAWTDGEAGLCLSSDDGGPEASPDSTKPDDSCLDSEPQRSQKSKKRRVLFSKAQTLELERRFRQQRYLSGPEREQLARMLSMTPTQVKIWFQNHRYKMKRGRAEGPPDAAQPPVLRRVVVPILVREGKPFQPCFVDTDSVCSSSSSFSVAFPPLQRSSPLALPPRFQQHFPASGFAWRDFWSESVPFGSFK</sequence>
<evidence type="ECO:0000313" key="13">
    <source>
        <dbReference type="Ensembl" id="ENSOMEP00000036091.1"/>
    </source>
</evidence>
<dbReference type="InterPro" id="IPR050394">
    <property type="entry name" value="Homeobox_NK-like"/>
</dbReference>
<comment type="similarity">
    <text evidence="2">Belongs to the NK-2 homeobox family.</text>
</comment>
<evidence type="ECO:0000313" key="14">
    <source>
        <dbReference type="Proteomes" id="UP000261560"/>
    </source>
</evidence>
<evidence type="ECO:0000256" key="8">
    <source>
        <dbReference type="ARBA" id="ARBA00023242"/>
    </source>
</evidence>
<dbReference type="SUPFAM" id="SSF46689">
    <property type="entry name" value="Homeodomain-like"/>
    <property type="match status" value="1"/>
</dbReference>
<dbReference type="STRING" id="30732.ENSOMEP00000036091"/>
<reference evidence="13" key="1">
    <citation type="submission" date="2025-08" db="UniProtKB">
        <authorList>
            <consortium name="Ensembl"/>
        </authorList>
    </citation>
    <scope>IDENTIFICATION</scope>
</reference>
<evidence type="ECO:0000256" key="10">
    <source>
        <dbReference type="RuleBase" id="RU000682"/>
    </source>
</evidence>
<evidence type="ECO:0000256" key="6">
    <source>
        <dbReference type="ARBA" id="ARBA00023155"/>
    </source>
</evidence>
<dbReference type="InterPro" id="IPR017970">
    <property type="entry name" value="Homeobox_CS"/>
</dbReference>
<keyword evidence="6 9" id="KW-0371">Homeobox</keyword>
<proteinExistence type="inferred from homology"/>
<dbReference type="OMA" id="AWRDFWS"/>
<dbReference type="Proteomes" id="UP000261560">
    <property type="component" value="Unplaced"/>
</dbReference>